<feature type="region of interest" description="Disordered" evidence="1">
    <location>
        <begin position="1"/>
        <end position="46"/>
    </location>
</feature>
<dbReference type="PANTHER" id="PTHR12897">
    <property type="entry name" value="COLON CANCER-ASSOCIATED PROTEIN MIC1"/>
    <property type="match status" value="1"/>
</dbReference>
<organism evidence="2">
    <name type="scientific">Phaeomonas parva</name>
    <dbReference type="NCBI Taxonomy" id="124430"/>
    <lineage>
        <taxon>Eukaryota</taxon>
        <taxon>Sar</taxon>
        <taxon>Stramenopiles</taxon>
        <taxon>Ochrophyta</taxon>
        <taxon>Pinguiophyceae</taxon>
        <taxon>Pinguiochrysidales</taxon>
        <taxon>Pinguiochrysidaceae</taxon>
        <taxon>Phaeomonas</taxon>
    </lineage>
</organism>
<accession>A0A7S1TX98</accession>
<feature type="region of interest" description="Disordered" evidence="1">
    <location>
        <begin position="362"/>
        <end position="386"/>
    </location>
</feature>
<feature type="compositionally biased region" description="Polar residues" evidence="1">
    <location>
        <begin position="32"/>
        <end position="41"/>
    </location>
</feature>
<protein>
    <recommendedName>
        <fullName evidence="3">Mic1 domain-containing protein</fullName>
    </recommendedName>
</protein>
<evidence type="ECO:0008006" key="3">
    <source>
        <dbReference type="Google" id="ProtNLM"/>
    </source>
</evidence>
<gene>
    <name evidence="2" type="ORF">PPAR1163_LOCUS7858</name>
</gene>
<feature type="compositionally biased region" description="Basic and acidic residues" evidence="1">
    <location>
        <begin position="730"/>
        <end position="740"/>
    </location>
</feature>
<feature type="compositionally biased region" description="Gly residues" evidence="1">
    <location>
        <begin position="894"/>
        <end position="910"/>
    </location>
</feature>
<name>A0A7S1TX98_9STRA</name>
<sequence>MQGRRSRQRRMLSGAAASRSAGARGGRDSASWTNEGPSSSSLEAEAAEEAMRAEAAALRRAAMETALELRQRLRVPAGAYESVWYDGVQQHFVLRRGAAYHSVGCVGGRAAARVSPGVLLPHEAARAQYARFSLDGCYLAVQVGAAEVHVFDVSAARDGGGRATQQWRIDVRSLGQSALSKLKSQSGGAAMAPPVLLTDGVLWSDHGGTSQDLVLVTRRGLEFFKVNAKKNSCKHYRSIYNATSAFWFSPTSRLVLLSTGPTGTRMCGYFLPFDTSDMPKLEIPPPHSAPIFDLGLHGAPSLQAREVGLVTLYNYDYCLQLLPGGGKADNPVAYLYRVERERITLTHVLALHTALHWGAPGSGTAPFPGGGQSGGQSGQAPSPSLFRAGMTHSVVDNLLVLHSGGMRESVAFDIAASESSTQGGATDEYLTLALREQRRPRAGYPRKMGPIFEAQPLVMLPEAVPFPDAGTGSDEDEKSAPMFPPGPYTGSWPLHAPCWVSRPVGAGSNGGGGGSPPAGASSALDVFEIRLRPEPLLRRPGMILEDDEDGEPEQEHKLEPETRLMRILLRRGMPAPAPLTASRTQLQRVRAVGRVGCGWRLVAPNSAASTQRRPKALLEALAPRQALMAPFDVMLGVKAAVLEKIRRLVEEAAPIRDLGIIFRSLAAVEVSAVTSSGVVVYGLQKLGPAASPGKKREGAAEMRRRSAQESMESSAPGAAAAAGATKPQRRATDVDGRKSEQELNEHAYLTDFLEHANFGERELRVLGVADETVAFVAPWVLTKKTGMGMDRSSLIRSVVQLLGAARGGAYDTALGTNEDGWGVGAGSFRRREVPSRLPLRNLRATDGRLVIFHMEILFHVLLPVAVQAVKRLVASRRRSSHGPSSGDGDDAAGANGGGADAATDDGGGMEGPVLDLEEDDVTSTGGGATPLEELEYVVEACRELCAVQTAAYAAVDFVRPDHGGAGLSRGKSPSPAVLALAGECLLVAGRGEAFVQLFRWGVSEDSLALAAYLLQRGDVGGGQMRELAIDMLERIGEVGPLVHALLSVGRLRRAMEVARRIPEIMKLGAPIRELPATPGDWFRATAVRAALIPAEKEAERAAIFYTLYVFLEGWDKTLLEAPIGKSLSKLAQSFGKPFPMELFSTMTASTLIPLFGFPIDDMVAKPPR</sequence>
<dbReference type="GO" id="GO:0035658">
    <property type="term" value="C:Mon1-Ccz1 complex"/>
    <property type="evidence" value="ECO:0007669"/>
    <property type="project" value="InterPro"/>
</dbReference>
<feature type="compositionally biased region" description="Basic and acidic residues" evidence="1">
    <location>
        <begin position="694"/>
        <end position="707"/>
    </location>
</feature>
<dbReference type="AlphaFoldDB" id="A0A7S1TX98"/>
<feature type="compositionally biased region" description="Basic residues" evidence="1">
    <location>
        <begin position="1"/>
        <end position="10"/>
    </location>
</feature>
<dbReference type="GO" id="GO:0005765">
    <property type="term" value="C:lysosomal membrane"/>
    <property type="evidence" value="ECO:0007669"/>
    <property type="project" value="TreeGrafter"/>
</dbReference>
<dbReference type="GO" id="GO:0031902">
    <property type="term" value="C:late endosome membrane"/>
    <property type="evidence" value="ECO:0007669"/>
    <property type="project" value="TreeGrafter"/>
</dbReference>
<dbReference type="GO" id="GO:0010506">
    <property type="term" value="P:regulation of autophagy"/>
    <property type="evidence" value="ECO:0007669"/>
    <property type="project" value="InterPro"/>
</dbReference>
<proteinExistence type="predicted"/>
<reference evidence="2" key="1">
    <citation type="submission" date="2021-01" db="EMBL/GenBank/DDBJ databases">
        <authorList>
            <person name="Corre E."/>
            <person name="Pelletier E."/>
            <person name="Niang G."/>
            <person name="Scheremetjew M."/>
            <person name="Finn R."/>
            <person name="Kale V."/>
            <person name="Holt S."/>
            <person name="Cochrane G."/>
            <person name="Meng A."/>
            <person name="Brown T."/>
            <person name="Cohen L."/>
        </authorList>
    </citation>
    <scope>NUCLEOTIDE SEQUENCE</scope>
    <source>
        <strain evidence="2">CCMP2877</strain>
    </source>
</reference>
<feature type="compositionally biased region" description="Low complexity" evidence="1">
    <location>
        <begin position="13"/>
        <end position="22"/>
    </location>
</feature>
<evidence type="ECO:0000313" key="2">
    <source>
        <dbReference type="EMBL" id="CAD9249498.1"/>
    </source>
</evidence>
<dbReference type="PANTHER" id="PTHR12897:SF4">
    <property type="entry name" value="REGULATOR OF MON1-CCZ1 COMPLEX"/>
    <property type="match status" value="1"/>
</dbReference>
<dbReference type="EMBL" id="HBGJ01012495">
    <property type="protein sequence ID" value="CAD9249498.1"/>
    <property type="molecule type" value="Transcribed_RNA"/>
</dbReference>
<evidence type="ECO:0000256" key="1">
    <source>
        <dbReference type="SAM" id="MobiDB-lite"/>
    </source>
</evidence>
<feature type="region of interest" description="Disordered" evidence="1">
    <location>
        <begin position="876"/>
        <end position="928"/>
    </location>
</feature>
<dbReference type="InterPro" id="IPR040371">
    <property type="entry name" value="RMC1"/>
</dbReference>
<feature type="compositionally biased region" description="Low complexity" evidence="1">
    <location>
        <begin position="715"/>
        <end position="724"/>
    </location>
</feature>
<feature type="compositionally biased region" description="Gly residues" evidence="1">
    <location>
        <begin position="368"/>
        <end position="377"/>
    </location>
</feature>
<feature type="region of interest" description="Disordered" evidence="1">
    <location>
        <begin position="688"/>
        <end position="740"/>
    </location>
</feature>